<name>A0AAU7ARF1_9ACTN</name>
<feature type="compositionally biased region" description="Basic and acidic residues" evidence="1">
    <location>
        <begin position="1"/>
        <end position="11"/>
    </location>
</feature>
<evidence type="ECO:0000313" key="2">
    <source>
        <dbReference type="EMBL" id="XAY04216.1"/>
    </source>
</evidence>
<protein>
    <submittedName>
        <fullName evidence="2">Uncharacterized protein</fullName>
    </submittedName>
</protein>
<dbReference type="AlphaFoldDB" id="A0AAU7ARF1"/>
<accession>A0AAU7ARF1</accession>
<reference evidence="2" key="1">
    <citation type="submission" date="2022-12" db="EMBL/GenBank/DDBJ databases">
        <title>Paraconexibacter alkalitolerans sp. nov. and Baekduia alba sp. nov., isolated from soil and emended description of the genera Paraconexibacter (Chun et al., 2020) and Baekduia (An et al., 2020).</title>
        <authorList>
            <person name="Vieira S."/>
            <person name="Huber K.J."/>
            <person name="Geppert A."/>
            <person name="Wolf J."/>
            <person name="Neumann-Schaal M."/>
            <person name="Muesken M."/>
            <person name="Overmann J."/>
        </authorList>
    </citation>
    <scope>NUCLEOTIDE SEQUENCE</scope>
    <source>
        <strain evidence="2">AEG42_29</strain>
    </source>
</reference>
<organism evidence="2">
    <name type="scientific">Paraconexibacter sp. AEG42_29</name>
    <dbReference type="NCBI Taxonomy" id="2997339"/>
    <lineage>
        <taxon>Bacteria</taxon>
        <taxon>Bacillati</taxon>
        <taxon>Actinomycetota</taxon>
        <taxon>Thermoleophilia</taxon>
        <taxon>Solirubrobacterales</taxon>
        <taxon>Paraconexibacteraceae</taxon>
        <taxon>Paraconexibacter</taxon>
    </lineage>
</organism>
<evidence type="ECO:0000256" key="1">
    <source>
        <dbReference type="SAM" id="MobiDB-lite"/>
    </source>
</evidence>
<feature type="region of interest" description="Disordered" evidence="1">
    <location>
        <begin position="1"/>
        <end position="21"/>
    </location>
</feature>
<sequence length="314" mass="31596">MSKNENPEGRRSLRARLSGQSVRTRSVIAATGILVVGVTATGVAATGGPLLEGKRNGTATVETQVIADINATNSPTGGYSTRQSNLSTSGGGAVYGCRSTSGGSAAVPPTNPCLRGNNLSTGYAFEFNSSAGTSVGSITAGAGGDTKKPFTTNATGVATGLNADRVDGANASDIVTTATTVAAADATKKVDASKTRWLLLNEKGEIEEQSGGFTVIDAYKTNQNAYISAGSSVVNNGFSATIAIQNQVDVDGAAGADPNFGGEVSVSRCNPATVVVCAPADAKNDNAFVVSPRNSDGSATTATSRKRVYITVTP</sequence>
<dbReference type="EMBL" id="CP114014">
    <property type="protein sequence ID" value="XAY04216.1"/>
    <property type="molecule type" value="Genomic_DNA"/>
</dbReference>
<dbReference type="RefSeq" id="WP_354700759.1">
    <property type="nucleotide sequence ID" value="NZ_CP114014.1"/>
</dbReference>
<gene>
    <name evidence="2" type="ORF">DSM112329_01046</name>
</gene>
<dbReference type="KEGG" id="parq:DSM112329_01046"/>
<proteinExistence type="predicted"/>